<proteinExistence type="predicted"/>
<comment type="caution">
    <text evidence="1">The sequence shown here is derived from an EMBL/GenBank/DDBJ whole genome shotgun (WGS) entry which is preliminary data.</text>
</comment>
<evidence type="ECO:0000313" key="1">
    <source>
        <dbReference type="EMBL" id="KKN90832.1"/>
    </source>
</evidence>
<accession>A0A0F9UTN9</accession>
<dbReference type="EMBL" id="LAZR01000107">
    <property type="protein sequence ID" value="KKN90832.1"/>
    <property type="molecule type" value="Genomic_DNA"/>
</dbReference>
<name>A0A0F9UTN9_9ZZZZ</name>
<sequence length="41" mass="5057">MDIKEKCRICGINLVMPFKWWIRWKLSNKRKEKPICIGCKY</sequence>
<reference evidence="1" key="1">
    <citation type="journal article" date="2015" name="Nature">
        <title>Complex archaea that bridge the gap between prokaryotes and eukaryotes.</title>
        <authorList>
            <person name="Spang A."/>
            <person name="Saw J.H."/>
            <person name="Jorgensen S.L."/>
            <person name="Zaremba-Niedzwiedzka K."/>
            <person name="Martijn J."/>
            <person name="Lind A.E."/>
            <person name="van Eijk R."/>
            <person name="Schleper C."/>
            <person name="Guy L."/>
            <person name="Ettema T.J."/>
        </authorList>
    </citation>
    <scope>NUCLEOTIDE SEQUENCE</scope>
</reference>
<protein>
    <submittedName>
        <fullName evidence="1">Uncharacterized protein</fullName>
    </submittedName>
</protein>
<gene>
    <name evidence="1" type="ORF">LCGC14_0224150</name>
</gene>
<dbReference type="AlphaFoldDB" id="A0A0F9UTN9"/>
<organism evidence="1">
    <name type="scientific">marine sediment metagenome</name>
    <dbReference type="NCBI Taxonomy" id="412755"/>
    <lineage>
        <taxon>unclassified sequences</taxon>
        <taxon>metagenomes</taxon>
        <taxon>ecological metagenomes</taxon>
    </lineage>
</organism>